<dbReference type="STRING" id="1797263.A2397_05570"/>
<dbReference type="InterPro" id="IPR051225">
    <property type="entry name" value="NAD(P)_epim/dehydratase"/>
</dbReference>
<dbReference type="EMBL" id="MEXR01000061">
    <property type="protein sequence ID" value="OGD08254.1"/>
    <property type="molecule type" value="Genomic_DNA"/>
</dbReference>
<dbReference type="AlphaFoldDB" id="A0A1F4ZSA6"/>
<sequence length="313" mass="35186">MAKSNILVTGSLGQIGSELVTALNQKFSPDAVLSSDIQTPPAGYPNEFALLDVTDPEKLENCIHKHSITTIYHLVSLLSATGEKDPQKAWQVNIGSLKTVLDLAVKYHLKVFWPSSIAAFGPNTPKDQTPQDTIMQPTTMYGVTKVAGELLCQYYHQKYGVDIRSLRYPGIISWKTEPGGGTTDYANYMFFKAVKNEAYVCFLSKDTQLPMMYMDDAIKATLDLMAAPAEKLTVWTSYNLSAFSFTPERLHAEISRHLPFSVTYSPDFHQPIADSWPHSIDDSVARRDWNWSPEYNFSRFVTVMLKFLKSPHV</sequence>
<organism evidence="3 4">
    <name type="scientific">Candidatus Amesbacteria bacterium RIFOXYB1_FULL_44_23</name>
    <dbReference type="NCBI Taxonomy" id="1797263"/>
    <lineage>
        <taxon>Bacteria</taxon>
        <taxon>Candidatus Amesiibacteriota</taxon>
    </lineage>
</organism>
<dbReference type="GO" id="GO:0008743">
    <property type="term" value="F:L-threonine 3-dehydrogenase activity"/>
    <property type="evidence" value="ECO:0007669"/>
    <property type="project" value="TreeGrafter"/>
</dbReference>
<protein>
    <submittedName>
        <fullName evidence="3">NAD-dependent epimerase</fullName>
    </submittedName>
</protein>
<proteinExistence type="inferred from homology"/>
<dbReference type="InterPro" id="IPR036291">
    <property type="entry name" value="NAD(P)-bd_dom_sf"/>
</dbReference>
<evidence type="ECO:0000256" key="1">
    <source>
        <dbReference type="ARBA" id="ARBA00007637"/>
    </source>
</evidence>
<evidence type="ECO:0000259" key="2">
    <source>
        <dbReference type="Pfam" id="PF01370"/>
    </source>
</evidence>
<dbReference type="PANTHER" id="PTHR42687:SF1">
    <property type="entry name" value="L-THREONINE 3-DEHYDROGENASE, MITOCHONDRIAL"/>
    <property type="match status" value="1"/>
</dbReference>
<reference evidence="3 4" key="1">
    <citation type="journal article" date="2016" name="Nat. Commun.">
        <title>Thousands of microbial genomes shed light on interconnected biogeochemical processes in an aquifer system.</title>
        <authorList>
            <person name="Anantharaman K."/>
            <person name="Brown C.T."/>
            <person name="Hug L.A."/>
            <person name="Sharon I."/>
            <person name="Castelle C.J."/>
            <person name="Probst A.J."/>
            <person name="Thomas B.C."/>
            <person name="Singh A."/>
            <person name="Wilkins M.J."/>
            <person name="Karaoz U."/>
            <person name="Brodie E.L."/>
            <person name="Williams K.H."/>
            <person name="Hubbard S.S."/>
            <person name="Banfield J.F."/>
        </authorList>
    </citation>
    <scope>NUCLEOTIDE SEQUENCE [LARGE SCALE GENOMIC DNA]</scope>
</reference>
<dbReference type="InterPro" id="IPR001509">
    <property type="entry name" value="Epimerase_deHydtase"/>
</dbReference>
<gene>
    <name evidence="3" type="ORF">A2397_05570</name>
</gene>
<comment type="similarity">
    <text evidence="1">Belongs to the NAD(P)-dependent epimerase/dehydratase family.</text>
</comment>
<dbReference type="SUPFAM" id="SSF51735">
    <property type="entry name" value="NAD(P)-binding Rossmann-fold domains"/>
    <property type="match status" value="1"/>
</dbReference>
<dbReference type="FunFam" id="3.40.50.720:FF:000077">
    <property type="entry name" value="L-threonine 3-dehydrogenase, mitochondrial"/>
    <property type="match status" value="1"/>
</dbReference>
<comment type="caution">
    <text evidence="3">The sequence shown here is derived from an EMBL/GenBank/DDBJ whole genome shotgun (WGS) entry which is preliminary data.</text>
</comment>
<evidence type="ECO:0000313" key="3">
    <source>
        <dbReference type="EMBL" id="OGD08254.1"/>
    </source>
</evidence>
<name>A0A1F4ZSA6_9BACT</name>
<evidence type="ECO:0000313" key="4">
    <source>
        <dbReference type="Proteomes" id="UP000176424"/>
    </source>
</evidence>
<dbReference type="GO" id="GO:0006567">
    <property type="term" value="P:L-threonine catabolic process"/>
    <property type="evidence" value="ECO:0007669"/>
    <property type="project" value="TreeGrafter"/>
</dbReference>
<dbReference type="Gene3D" id="3.40.50.720">
    <property type="entry name" value="NAD(P)-binding Rossmann-like Domain"/>
    <property type="match status" value="1"/>
</dbReference>
<feature type="domain" description="NAD-dependent epimerase/dehydratase" evidence="2">
    <location>
        <begin position="6"/>
        <end position="231"/>
    </location>
</feature>
<dbReference type="Pfam" id="PF01370">
    <property type="entry name" value="Epimerase"/>
    <property type="match status" value="1"/>
</dbReference>
<dbReference type="Proteomes" id="UP000176424">
    <property type="component" value="Unassembled WGS sequence"/>
</dbReference>
<accession>A0A1F4ZSA6</accession>
<dbReference type="PANTHER" id="PTHR42687">
    <property type="entry name" value="L-THREONINE 3-DEHYDROGENASE"/>
    <property type="match status" value="1"/>
</dbReference>